<feature type="domain" description="Histidine kinase" evidence="7">
    <location>
        <begin position="540"/>
        <end position="773"/>
    </location>
</feature>
<evidence type="ECO:0000256" key="1">
    <source>
        <dbReference type="ARBA" id="ARBA00000085"/>
    </source>
</evidence>
<dbReference type="InterPro" id="IPR050980">
    <property type="entry name" value="2C_sensor_his_kinase"/>
</dbReference>
<dbReference type="InterPro" id="IPR003594">
    <property type="entry name" value="HATPase_dom"/>
</dbReference>
<dbReference type="Pfam" id="PF02518">
    <property type="entry name" value="HATPase_c"/>
    <property type="match status" value="1"/>
</dbReference>
<evidence type="ECO:0000256" key="4">
    <source>
        <dbReference type="ARBA" id="ARBA00022741"/>
    </source>
</evidence>
<evidence type="ECO:0000256" key="3">
    <source>
        <dbReference type="ARBA" id="ARBA00022679"/>
    </source>
</evidence>
<dbReference type="GO" id="GO:0005524">
    <property type="term" value="F:ATP binding"/>
    <property type="evidence" value="ECO:0007669"/>
    <property type="project" value="UniProtKB-KW"/>
</dbReference>
<proteinExistence type="predicted"/>
<name>A0A1J5TUJ2_9GAMM</name>
<dbReference type="EMBL" id="MIQH01000641">
    <property type="protein sequence ID" value="OIR24482.1"/>
    <property type="molecule type" value="Genomic_DNA"/>
</dbReference>
<dbReference type="SUPFAM" id="SSF55874">
    <property type="entry name" value="ATPase domain of HSP90 chaperone/DNA topoisomerase II/histidine kinase"/>
    <property type="match status" value="2"/>
</dbReference>
<evidence type="ECO:0000256" key="5">
    <source>
        <dbReference type="ARBA" id="ARBA00022777"/>
    </source>
</evidence>
<dbReference type="Proteomes" id="UP000182798">
    <property type="component" value="Unassembled WGS sequence"/>
</dbReference>
<dbReference type="AlphaFoldDB" id="A0A1J5TUJ2"/>
<comment type="catalytic activity">
    <reaction evidence="1">
        <text>ATP + protein L-histidine = ADP + protein N-phospho-L-histidine.</text>
        <dbReference type="EC" id="2.7.13.3"/>
    </reaction>
</comment>
<gene>
    <name evidence="8" type="ORF">BGC33_10675</name>
</gene>
<keyword evidence="3" id="KW-0808">Transferase</keyword>
<keyword evidence="4" id="KW-0547">Nucleotide-binding</keyword>
<keyword evidence="6" id="KW-0067">ATP-binding</keyword>
<protein>
    <recommendedName>
        <fullName evidence="2">histidine kinase</fullName>
        <ecNumber evidence="2">2.7.13.3</ecNumber>
    </recommendedName>
</protein>
<dbReference type="OrthoDB" id="9816482at2"/>
<evidence type="ECO:0000259" key="7">
    <source>
        <dbReference type="PROSITE" id="PS50109"/>
    </source>
</evidence>
<dbReference type="PANTHER" id="PTHR44936:SF10">
    <property type="entry name" value="SENSOR PROTEIN RSTB"/>
    <property type="match status" value="1"/>
</dbReference>
<evidence type="ECO:0000256" key="6">
    <source>
        <dbReference type="ARBA" id="ARBA00022840"/>
    </source>
</evidence>
<dbReference type="InterPro" id="IPR005467">
    <property type="entry name" value="His_kinase_dom"/>
</dbReference>
<evidence type="ECO:0000313" key="8">
    <source>
        <dbReference type="EMBL" id="OIR24482.1"/>
    </source>
</evidence>
<dbReference type="EC" id="2.7.13.3" evidence="2"/>
<reference evidence="9" key="1">
    <citation type="submission" date="2016-09" db="EMBL/GenBank/DDBJ databases">
        <title>Genome Sequence of Bathymodiolus thermophilus sulfur-oxidizing gill endosymbiont.</title>
        <authorList>
            <person name="Ponnudurai R."/>
            <person name="Kleiner M."/>
            <person name="Sayavedra L."/>
            <person name="Thuermer A."/>
            <person name="Felbeck H."/>
            <person name="Schlueter R."/>
            <person name="Schweder T."/>
            <person name="Markert S."/>
        </authorList>
    </citation>
    <scope>NUCLEOTIDE SEQUENCE [LARGE SCALE GENOMIC DNA]</scope>
    <source>
        <strain evidence="9">BAT/CrabSpa'14</strain>
    </source>
</reference>
<dbReference type="GO" id="GO:0004673">
    <property type="term" value="F:protein histidine kinase activity"/>
    <property type="evidence" value="ECO:0007669"/>
    <property type="project" value="UniProtKB-EC"/>
</dbReference>
<accession>A0A1J5TUJ2</accession>
<dbReference type="InterPro" id="IPR004358">
    <property type="entry name" value="Sig_transdc_His_kin-like_C"/>
</dbReference>
<evidence type="ECO:0000313" key="9">
    <source>
        <dbReference type="Proteomes" id="UP000182798"/>
    </source>
</evidence>
<dbReference type="PANTHER" id="PTHR44936">
    <property type="entry name" value="SENSOR PROTEIN CREC"/>
    <property type="match status" value="1"/>
</dbReference>
<dbReference type="PROSITE" id="PS50109">
    <property type="entry name" value="HIS_KIN"/>
    <property type="match status" value="1"/>
</dbReference>
<keyword evidence="5" id="KW-0418">Kinase</keyword>
<dbReference type="PRINTS" id="PR00344">
    <property type="entry name" value="BCTRLSENSOR"/>
</dbReference>
<sequence>MAKIPFKVSARTARLIGRENIASSKGAIIELVKNGYDADSPLSLIYFHQPKDCLYIIDSGDGMTQSTIEKHWMTIGTDNKAKDIFTSTGRVKAGAKGIGRFALDKLGDCCTMTTKPKNGELSSIWRVDWRDFEGDFKTIDSITADLSTQDNLDLKRYLLDEISDEKVQAIINQYSFDHGTVLKVSNLRDNWDNYFISQIFDNLEVLAPPKEQNNFKLFLYSHDKPNEYGEILGSICDDYDYKLVAKADENQNIKIKVYRNEYDVETISPEFFKREFAQKYPYRIEDFKRENWATNRSFSQLLEGFRDIDKDRVFEKIGKFEFTFYFMKRTYSTPDLEKFHYNKFNPNDRKDWLNKFGGIKVFRDDFRVRPYGEAKDSAFDWLGLGGRKAKSPATPSKPGGGWKVAPDNIAGGINITRLGNLEFEDKSSREGLQENKTFQIFKQIILKLLSILENDRAIIAKEMKLFYSEVHADDKAKEDADKLVKRILENARDSQKDGEIDQEKLILSKRIEEKEEEIEVMVSEQKILRGMATSAIVTASFSHELGNLSDVLINRTNELVELLERENPKDIYQDVEDFLNPYILIEDMRKQDAKLQSWLKFSLTSAKKDKRKRKEVPLNDFFQNFKSTWQNVLSNRMINFLYHIDDNELSIRAMEIDLDSIFNNLLVNSIDSFIRQKGNNNRTVELKISNTSKEIIVDYFDNGKGLSQDIRDHLDIFKALYTTKRNEHTGEEIGTGLGMWLVDTIVKEYNGNVKLLYPENKGFGIRISFIRKYKRK</sequence>
<dbReference type="Gene3D" id="3.30.565.10">
    <property type="entry name" value="Histidine kinase-like ATPase, C-terminal domain"/>
    <property type="match status" value="2"/>
</dbReference>
<dbReference type="InterPro" id="IPR036890">
    <property type="entry name" value="HATPase_C_sf"/>
</dbReference>
<comment type="caution">
    <text evidence="8">The sequence shown here is derived from an EMBL/GenBank/DDBJ whole genome shotgun (WGS) entry which is preliminary data.</text>
</comment>
<dbReference type="RefSeq" id="WP_071564602.1">
    <property type="nucleotide sequence ID" value="NZ_MIQH01000641.1"/>
</dbReference>
<dbReference type="SMART" id="SM00387">
    <property type="entry name" value="HATPase_c"/>
    <property type="match status" value="1"/>
</dbReference>
<evidence type="ECO:0000256" key="2">
    <source>
        <dbReference type="ARBA" id="ARBA00012438"/>
    </source>
</evidence>
<organism evidence="8 9">
    <name type="scientific">Bathymodiolus thermophilus thioautotrophic gill symbiont</name>
    <dbReference type="NCBI Taxonomy" id="2360"/>
    <lineage>
        <taxon>Bacteria</taxon>
        <taxon>Pseudomonadati</taxon>
        <taxon>Pseudomonadota</taxon>
        <taxon>Gammaproteobacteria</taxon>
        <taxon>sulfur-oxidizing symbionts</taxon>
    </lineage>
</organism>
<dbReference type="Pfam" id="PF13589">
    <property type="entry name" value="HATPase_c_3"/>
    <property type="match status" value="1"/>
</dbReference>